<reference evidence="2 3" key="1">
    <citation type="submission" date="2019-02" db="EMBL/GenBank/DDBJ databases">
        <title>Deep-cultivation of Planctomycetes and their phenomic and genomic characterization uncovers novel biology.</title>
        <authorList>
            <person name="Wiegand S."/>
            <person name="Jogler M."/>
            <person name="Boedeker C."/>
            <person name="Pinto D."/>
            <person name="Vollmers J."/>
            <person name="Rivas-Marin E."/>
            <person name="Kohn T."/>
            <person name="Peeters S.H."/>
            <person name="Heuer A."/>
            <person name="Rast P."/>
            <person name="Oberbeckmann S."/>
            <person name="Bunk B."/>
            <person name="Jeske O."/>
            <person name="Meyerdierks A."/>
            <person name="Storesund J.E."/>
            <person name="Kallscheuer N."/>
            <person name="Luecker S."/>
            <person name="Lage O.M."/>
            <person name="Pohl T."/>
            <person name="Merkel B.J."/>
            <person name="Hornburger P."/>
            <person name="Mueller R.-W."/>
            <person name="Bruemmer F."/>
            <person name="Labrenz M."/>
            <person name="Spormann A.M."/>
            <person name="Op den Camp H."/>
            <person name="Overmann J."/>
            <person name="Amann R."/>
            <person name="Jetten M.S.M."/>
            <person name="Mascher T."/>
            <person name="Medema M.H."/>
            <person name="Devos D.P."/>
            <person name="Kaster A.-K."/>
            <person name="Ovreas L."/>
            <person name="Rohde M."/>
            <person name="Galperin M.Y."/>
            <person name="Jogler C."/>
        </authorList>
    </citation>
    <scope>NUCLEOTIDE SEQUENCE [LARGE SCALE GENOMIC DNA]</scope>
    <source>
        <strain evidence="2 3">KS4</strain>
    </source>
</reference>
<name>A0A517YZ88_9BACT</name>
<dbReference type="Proteomes" id="UP000317369">
    <property type="component" value="Chromosome"/>
</dbReference>
<dbReference type="EMBL" id="CP036425">
    <property type="protein sequence ID" value="QDU35551.1"/>
    <property type="molecule type" value="Genomic_DNA"/>
</dbReference>
<accession>A0A517YZ88</accession>
<gene>
    <name evidence="2" type="ORF">KS4_36340</name>
</gene>
<sequence length="139" mass="14379" precursor="true">MIKRSFTGLAAIGATTLLTGSAFAATVAHWDFESATLLSDGSVIAPTDGKILESSSAPGPGGTEYIADLSGNNNALFQFAQNGSFSSDVGYNVTPQTGQANNFSWNASGGGLRDLYEVNTGNIRSTMNGASSYTFEVSF</sequence>
<protein>
    <recommendedName>
        <fullName evidence="4">PEP-CTERM sorting domain-containing protein</fullName>
    </recommendedName>
</protein>
<keyword evidence="1" id="KW-0732">Signal</keyword>
<keyword evidence="3" id="KW-1185">Reference proteome</keyword>
<feature type="chain" id="PRO_5022078158" description="PEP-CTERM sorting domain-containing protein" evidence="1">
    <location>
        <begin position="25"/>
        <end position="139"/>
    </location>
</feature>
<dbReference type="AlphaFoldDB" id="A0A517YZ88"/>
<evidence type="ECO:0000256" key="1">
    <source>
        <dbReference type="SAM" id="SignalP"/>
    </source>
</evidence>
<organism evidence="2 3">
    <name type="scientific">Poriferisphaera corsica</name>
    <dbReference type="NCBI Taxonomy" id="2528020"/>
    <lineage>
        <taxon>Bacteria</taxon>
        <taxon>Pseudomonadati</taxon>
        <taxon>Planctomycetota</taxon>
        <taxon>Phycisphaerae</taxon>
        <taxon>Phycisphaerales</taxon>
        <taxon>Phycisphaeraceae</taxon>
        <taxon>Poriferisphaera</taxon>
    </lineage>
</organism>
<dbReference type="KEGG" id="pcor:KS4_36340"/>
<proteinExistence type="predicted"/>
<evidence type="ECO:0000313" key="2">
    <source>
        <dbReference type="EMBL" id="QDU35551.1"/>
    </source>
</evidence>
<dbReference type="RefSeq" id="WP_145081070.1">
    <property type="nucleotide sequence ID" value="NZ_CP036425.1"/>
</dbReference>
<feature type="signal peptide" evidence="1">
    <location>
        <begin position="1"/>
        <end position="24"/>
    </location>
</feature>
<dbReference type="OrthoDB" id="252303at2"/>
<evidence type="ECO:0000313" key="3">
    <source>
        <dbReference type="Proteomes" id="UP000317369"/>
    </source>
</evidence>
<evidence type="ECO:0008006" key="4">
    <source>
        <dbReference type="Google" id="ProtNLM"/>
    </source>
</evidence>